<proteinExistence type="predicted"/>
<keyword evidence="1" id="KW-0472">Membrane</keyword>
<dbReference type="Pfam" id="PF11239">
    <property type="entry name" value="DUF3040"/>
    <property type="match status" value="1"/>
</dbReference>
<organism evidence="2 3">
    <name type="scientific">Pseudonocardia xinjiangensis</name>
    <dbReference type="NCBI Taxonomy" id="75289"/>
    <lineage>
        <taxon>Bacteria</taxon>
        <taxon>Bacillati</taxon>
        <taxon>Actinomycetota</taxon>
        <taxon>Actinomycetes</taxon>
        <taxon>Pseudonocardiales</taxon>
        <taxon>Pseudonocardiaceae</taxon>
        <taxon>Pseudonocardia</taxon>
    </lineage>
</organism>
<feature type="transmembrane region" description="Helical" evidence="1">
    <location>
        <begin position="54"/>
        <end position="83"/>
    </location>
</feature>
<name>A0ABX1R9T4_9PSEU</name>
<comment type="caution">
    <text evidence="2">The sequence shown here is derived from an EMBL/GenBank/DDBJ whole genome shotgun (WGS) entry which is preliminary data.</text>
</comment>
<keyword evidence="1" id="KW-1133">Transmembrane helix</keyword>
<dbReference type="Proteomes" id="UP001296706">
    <property type="component" value="Unassembled WGS sequence"/>
</dbReference>
<accession>A0ABX1R9T4</accession>
<dbReference type="InterPro" id="IPR021401">
    <property type="entry name" value="DUF3040"/>
</dbReference>
<reference evidence="2 3" key="1">
    <citation type="submission" date="2020-04" db="EMBL/GenBank/DDBJ databases">
        <authorList>
            <person name="Klaysubun C."/>
            <person name="Duangmal K."/>
            <person name="Lipun K."/>
        </authorList>
    </citation>
    <scope>NUCLEOTIDE SEQUENCE [LARGE SCALE GENOMIC DNA]</scope>
    <source>
        <strain evidence="2 3">JCM 11839</strain>
    </source>
</reference>
<evidence type="ECO:0000313" key="2">
    <source>
        <dbReference type="EMBL" id="NMH77142.1"/>
    </source>
</evidence>
<protein>
    <submittedName>
        <fullName evidence="2">DUF3040 domain-containing protein</fullName>
    </submittedName>
</protein>
<evidence type="ECO:0000256" key="1">
    <source>
        <dbReference type="SAM" id="Phobius"/>
    </source>
</evidence>
<dbReference type="RefSeq" id="WP_169395212.1">
    <property type="nucleotide sequence ID" value="NZ_BAAAJH010000004.1"/>
</dbReference>
<evidence type="ECO:0000313" key="3">
    <source>
        <dbReference type="Proteomes" id="UP001296706"/>
    </source>
</evidence>
<dbReference type="EMBL" id="JAAXKY010000018">
    <property type="protein sequence ID" value="NMH77142.1"/>
    <property type="molecule type" value="Genomic_DNA"/>
</dbReference>
<gene>
    <name evidence="2" type="ORF">HF577_08550</name>
</gene>
<sequence length="93" mass="9722">MPVGAGGGEALRRIEAALAADDPALAELFHRWRERPGADPGDADYGPVDRWTGLVLLLGLASLAVGPVATVVLLVLAGPLYLVALRARRAEAR</sequence>
<keyword evidence="3" id="KW-1185">Reference proteome</keyword>
<keyword evidence="1" id="KW-0812">Transmembrane</keyword>